<evidence type="ECO:0000313" key="4">
    <source>
        <dbReference type="Proteomes" id="UP000192578"/>
    </source>
</evidence>
<keyword evidence="1" id="KW-0812">Transmembrane</keyword>
<protein>
    <recommendedName>
        <fullName evidence="5">G-protein coupled receptors family 1 profile domain-containing protein</fullName>
    </recommendedName>
</protein>
<organism evidence="3 4">
    <name type="scientific">Hypsibius exemplaris</name>
    <name type="common">Freshwater tardigrade</name>
    <dbReference type="NCBI Taxonomy" id="2072580"/>
    <lineage>
        <taxon>Eukaryota</taxon>
        <taxon>Metazoa</taxon>
        <taxon>Ecdysozoa</taxon>
        <taxon>Tardigrada</taxon>
        <taxon>Eutardigrada</taxon>
        <taxon>Parachela</taxon>
        <taxon>Hypsibioidea</taxon>
        <taxon>Hypsibiidae</taxon>
        <taxon>Hypsibius</taxon>
    </lineage>
</organism>
<sequence>MSLAVLVFSIVPCAFNAYTSIVGAPNFLTDLRNRWLCESIAFLYMKASPTTTSCTPRLAYMFPLMRLGGELGYNPAQRQCLIIRITSIEYYRFVRSFYLVFSVTIISLCYTMIAVTVTRTRRRIGATRQTTATSQLRKLSRQIDVTKTAVKTYALFVVCFAPSNVYGLIAPNDLSGPVGLTFLQMYQFGEN</sequence>
<dbReference type="Gene3D" id="1.20.1070.10">
    <property type="entry name" value="Rhodopsin 7-helix transmembrane proteins"/>
    <property type="match status" value="1"/>
</dbReference>
<reference evidence="4" key="1">
    <citation type="submission" date="2017-01" db="EMBL/GenBank/DDBJ databases">
        <title>Comparative genomics of anhydrobiosis in the tardigrade Hypsibius dujardini.</title>
        <authorList>
            <person name="Yoshida Y."/>
            <person name="Koutsovoulos G."/>
            <person name="Laetsch D."/>
            <person name="Stevens L."/>
            <person name="Kumar S."/>
            <person name="Horikawa D."/>
            <person name="Ishino K."/>
            <person name="Komine S."/>
            <person name="Tomita M."/>
            <person name="Blaxter M."/>
            <person name="Arakawa K."/>
        </authorList>
    </citation>
    <scope>NUCLEOTIDE SEQUENCE [LARGE SCALE GENOMIC DNA]</scope>
    <source>
        <strain evidence="4">Z151</strain>
    </source>
</reference>
<name>A0A1W0WRV7_HYPEX</name>
<keyword evidence="1" id="KW-1133">Transmembrane helix</keyword>
<feature type="transmembrane region" description="Helical" evidence="1">
    <location>
        <begin position="97"/>
        <end position="118"/>
    </location>
</feature>
<dbReference type="CDD" id="cd00637">
    <property type="entry name" value="7tm_classA_rhodopsin-like"/>
    <property type="match status" value="1"/>
</dbReference>
<dbReference type="AlphaFoldDB" id="A0A1W0WRV7"/>
<feature type="chain" id="PRO_5012551578" description="G-protein coupled receptors family 1 profile domain-containing protein" evidence="2">
    <location>
        <begin position="17"/>
        <end position="191"/>
    </location>
</feature>
<feature type="signal peptide" evidence="2">
    <location>
        <begin position="1"/>
        <end position="16"/>
    </location>
</feature>
<evidence type="ECO:0000256" key="2">
    <source>
        <dbReference type="SAM" id="SignalP"/>
    </source>
</evidence>
<keyword evidence="1" id="KW-0472">Membrane</keyword>
<evidence type="ECO:0000256" key="1">
    <source>
        <dbReference type="SAM" id="Phobius"/>
    </source>
</evidence>
<dbReference type="EMBL" id="MTYJ01000055">
    <property type="protein sequence ID" value="OQV17922.1"/>
    <property type="molecule type" value="Genomic_DNA"/>
</dbReference>
<evidence type="ECO:0008006" key="5">
    <source>
        <dbReference type="Google" id="ProtNLM"/>
    </source>
</evidence>
<dbReference type="Proteomes" id="UP000192578">
    <property type="component" value="Unassembled WGS sequence"/>
</dbReference>
<comment type="caution">
    <text evidence="3">The sequence shown here is derived from an EMBL/GenBank/DDBJ whole genome shotgun (WGS) entry which is preliminary data.</text>
</comment>
<keyword evidence="2" id="KW-0732">Signal</keyword>
<keyword evidence="4" id="KW-1185">Reference proteome</keyword>
<proteinExistence type="predicted"/>
<evidence type="ECO:0000313" key="3">
    <source>
        <dbReference type="EMBL" id="OQV17922.1"/>
    </source>
</evidence>
<accession>A0A1W0WRV7</accession>
<dbReference type="SUPFAM" id="SSF81321">
    <property type="entry name" value="Family A G protein-coupled receptor-like"/>
    <property type="match status" value="1"/>
</dbReference>
<gene>
    <name evidence="3" type="ORF">BV898_08051</name>
</gene>